<evidence type="ECO:0000313" key="1">
    <source>
        <dbReference type="EMBL" id="MCI75301.1"/>
    </source>
</evidence>
<dbReference type="EMBL" id="LXQA010879343">
    <property type="protein sequence ID" value="MCI75301.1"/>
    <property type="molecule type" value="Genomic_DNA"/>
</dbReference>
<feature type="non-terminal residue" evidence="1">
    <location>
        <position position="77"/>
    </location>
</feature>
<keyword evidence="2" id="KW-1185">Reference proteome</keyword>
<comment type="caution">
    <text evidence="1">The sequence shown here is derived from an EMBL/GenBank/DDBJ whole genome shotgun (WGS) entry which is preliminary data.</text>
</comment>
<accession>A0A392UNZ6</accession>
<evidence type="ECO:0000313" key="2">
    <source>
        <dbReference type="Proteomes" id="UP000265520"/>
    </source>
</evidence>
<name>A0A392UNZ6_9FABA</name>
<organism evidence="1 2">
    <name type="scientific">Trifolium medium</name>
    <dbReference type="NCBI Taxonomy" id="97028"/>
    <lineage>
        <taxon>Eukaryota</taxon>
        <taxon>Viridiplantae</taxon>
        <taxon>Streptophyta</taxon>
        <taxon>Embryophyta</taxon>
        <taxon>Tracheophyta</taxon>
        <taxon>Spermatophyta</taxon>
        <taxon>Magnoliopsida</taxon>
        <taxon>eudicotyledons</taxon>
        <taxon>Gunneridae</taxon>
        <taxon>Pentapetalae</taxon>
        <taxon>rosids</taxon>
        <taxon>fabids</taxon>
        <taxon>Fabales</taxon>
        <taxon>Fabaceae</taxon>
        <taxon>Papilionoideae</taxon>
        <taxon>50 kb inversion clade</taxon>
        <taxon>NPAAA clade</taxon>
        <taxon>Hologalegina</taxon>
        <taxon>IRL clade</taxon>
        <taxon>Trifolieae</taxon>
        <taxon>Trifolium</taxon>
    </lineage>
</organism>
<sequence>ADMLGMTLDEESDTARAARIRRRLKNEKESTLIILDDLWAAVDFNMLGIPLDSSDDDGEHSMIIKMKETSSANVKEG</sequence>
<dbReference type="AlphaFoldDB" id="A0A392UNZ6"/>
<proteinExistence type="predicted"/>
<protein>
    <submittedName>
        <fullName evidence="1">Rpp4 candidate 3</fullName>
    </submittedName>
</protein>
<dbReference type="Proteomes" id="UP000265520">
    <property type="component" value="Unassembled WGS sequence"/>
</dbReference>
<feature type="non-terminal residue" evidence="1">
    <location>
        <position position="1"/>
    </location>
</feature>
<reference evidence="1 2" key="1">
    <citation type="journal article" date="2018" name="Front. Plant Sci.">
        <title>Red Clover (Trifolium pratense) and Zigzag Clover (T. medium) - A Picture of Genomic Similarities and Differences.</title>
        <authorList>
            <person name="Dluhosova J."/>
            <person name="Istvanek J."/>
            <person name="Nedelnik J."/>
            <person name="Repkova J."/>
        </authorList>
    </citation>
    <scope>NUCLEOTIDE SEQUENCE [LARGE SCALE GENOMIC DNA]</scope>
    <source>
        <strain evidence="2">cv. 10/8</strain>
        <tissue evidence="1">Leaf</tissue>
    </source>
</reference>